<sequence>MIQYKAFIASSLDGFIARSNGSIDWLTSDAYKLDNNDFGYSAFMQEIDCIVMGRVTFEKVLSFEPYPFESTPVYVYTGNIDYKFESKYPIFIFNGTLESLTMTLEKKQFKTAYVDGGKLIQHFINERMLNEITITRIPILIGSGLPLFGNLTKDQKLEHIQTMAYPNGFVQSKYQLT</sequence>
<reference evidence="2 3" key="1">
    <citation type="submission" date="2017-07" db="EMBL/GenBank/DDBJ databases">
        <title>Leptospira spp. isolated from tropical soils.</title>
        <authorList>
            <person name="Thibeaux R."/>
            <person name="Iraola G."/>
            <person name="Ferres I."/>
            <person name="Bierque E."/>
            <person name="Girault D."/>
            <person name="Soupe-Gilbert M.-E."/>
            <person name="Picardeau M."/>
            <person name="Goarant C."/>
        </authorList>
    </citation>
    <scope>NUCLEOTIDE SEQUENCE [LARGE SCALE GENOMIC DNA]</scope>
    <source>
        <strain evidence="2 3">FH2-B-A1</strain>
    </source>
</reference>
<evidence type="ECO:0000313" key="2">
    <source>
        <dbReference type="EMBL" id="PJZ83018.1"/>
    </source>
</evidence>
<keyword evidence="3" id="KW-1185">Reference proteome</keyword>
<gene>
    <name evidence="2" type="ORF">CH364_18260</name>
</gene>
<protein>
    <submittedName>
        <fullName evidence="2">Riboflavin biosynthesis protein RibD</fullName>
    </submittedName>
</protein>
<proteinExistence type="predicted"/>
<evidence type="ECO:0000259" key="1">
    <source>
        <dbReference type="Pfam" id="PF01872"/>
    </source>
</evidence>
<dbReference type="OrthoDB" id="195113at2"/>
<dbReference type="Pfam" id="PF01872">
    <property type="entry name" value="RibD_C"/>
    <property type="match status" value="1"/>
</dbReference>
<dbReference type="PANTHER" id="PTHR38011:SF11">
    <property type="entry name" value="2,5-DIAMINO-6-RIBOSYLAMINO-4(3H)-PYRIMIDINONE 5'-PHOSPHATE REDUCTASE"/>
    <property type="match status" value="1"/>
</dbReference>
<dbReference type="Proteomes" id="UP000232145">
    <property type="component" value="Unassembled WGS sequence"/>
</dbReference>
<feature type="domain" description="Bacterial bifunctional deaminase-reductase C-terminal" evidence="1">
    <location>
        <begin position="7"/>
        <end position="169"/>
    </location>
</feature>
<organism evidence="2 3">
    <name type="scientific">Leptospira harrisiae</name>
    <dbReference type="NCBI Taxonomy" id="2023189"/>
    <lineage>
        <taxon>Bacteria</taxon>
        <taxon>Pseudomonadati</taxon>
        <taxon>Spirochaetota</taxon>
        <taxon>Spirochaetia</taxon>
        <taxon>Leptospirales</taxon>
        <taxon>Leptospiraceae</taxon>
        <taxon>Leptospira</taxon>
    </lineage>
</organism>
<dbReference type="GO" id="GO:0009231">
    <property type="term" value="P:riboflavin biosynthetic process"/>
    <property type="evidence" value="ECO:0007669"/>
    <property type="project" value="InterPro"/>
</dbReference>
<dbReference type="RefSeq" id="WP_100745086.1">
    <property type="nucleotide sequence ID" value="NZ_NPDW01000004.1"/>
</dbReference>
<dbReference type="InterPro" id="IPR050765">
    <property type="entry name" value="Riboflavin_Biosynth_HTPR"/>
</dbReference>
<comment type="caution">
    <text evidence="2">The sequence shown here is derived from an EMBL/GenBank/DDBJ whole genome shotgun (WGS) entry which is preliminary data.</text>
</comment>
<name>A0A2N0AFE8_9LEPT</name>
<dbReference type="PANTHER" id="PTHR38011">
    <property type="entry name" value="DIHYDROFOLATE REDUCTASE FAMILY PROTEIN (AFU_ORTHOLOGUE AFUA_8G06820)"/>
    <property type="match status" value="1"/>
</dbReference>
<evidence type="ECO:0000313" key="3">
    <source>
        <dbReference type="Proteomes" id="UP000232145"/>
    </source>
</evidence>
<dbReference type="Gene3D" id="3.40.430.10">
    <property type="entry name" value="Dihydrofolate Reductase, subunit A"/>
    <property type="match status" value="1"/>
</dbReference>
<dbReference type="EMBL" id="NPDX01000008">
    <property type="protein sequence ID" value="PJZ83018.1"/>
    <property type="molecule type" value="Genomic_DNA"/>
</dbReference>
<dbReference type="SUPFAM" id="SSF53597">
    <property type="entry name" value="Dihydrofolate reductase-like"/>
    <property type="match status" value="1"/>
</dbReference>
<dbReference type="GO" id="GO:0008703">
    <property type="term" value="F:5-amino-6-(5-phosphoribosylamino)uracil reductase activity"/>
    <property type="evidence" value="ECO:0007669"/>
    <property type="project" value="InterPro"/>
</dbReference>
<dbReference type="AlphaFoldDB" id="A0A2N0AFE8"/>
<accession>A0A2N0AFE8</accession>
<dbReference type="InterPro" id="IPR024072">
    <property type="entry name" value="DHFR-like_dom_sf"/>
</dbReference>
<dbReference type="InterPro" id="IPR002734">
    <property type="entry name" value="RibDG_C"/>
</dbReference>